<dbReference type="GO" id="GO:0015934">
    <property type="term" value="C:large ribosomal subunit"/>
    <property type="evidence" value="ECO:0007669"/>
    <property type="project" value="InterPro"/>
</dbReference>
<evidence type="ECO:0000256" key="1">
    <source>
        <dbReference type="ARBA" id="ARBA00008560"/>
    </source>
</evidence>
<proteinExistence type="inferred from homology"/>
<accession>A0A0P8W5K5</accession>
<dbReference type="SUPFAM" id="SSF57829">
    <property type="entry name" value="Zn-binding ribosomal proteins"/>
    <property type="match status" value="1"/>
</dbReference>
<evidence type="ECO:0000256" key="3">
    <source>
        <dbReference type="ARBA" id="ARBA00023274"/>
    </source>
</evidence>
<sequence length="60" mass="6855">MGNPARKFSKARTATRRANWKLSLPGIVECPQCHEQMLFHRVCKNCGYYRGKSAVEADNK</sequence>
<dbReference type="PANTHER" id="PTHR35534:SF1">
    <property type="entry name" value="LARGE RIBOSOMAL SUBUNIT PROTEIN BL32"/>
    <property type="match status" value="1"/>
</dbReference>
<protein>
    <recommendedName>
        <fullName evidence="4 5">Large ribosomal subunit protein bL32</fullName>
    </recommendedName>
</protein>
<dbReference type="HAMAP" id="MF_00340">
    <property type="entry name" value="Ribosomal_bL32"/>
    <property type="match status" value="1"/>
</dbReference>
<dbReference type="GO" id="GO:0006412">
    <property type="term" value="P:translation"/>
    <property type="evidence" value="ECO:0007669"/>
    <property type="project" value="UniProtKB-UniRule"/>
</dbReference>
<dbReference type="STRING" id="36849.OXPF_21160"/>
<evidence type="ECO:0000313" key="6">
    <source>
        <dbReference type="EMBL" id="KPU43951.1"/>
    </source>
</evidence>
<evidence type="ECO:0000256" key="2">
    <source>
        <dbReference type="ARBA" id="ARBA00022980"/>
    </source>
</evidence>
<dbReference type="PANTHER" id="PTHR35534">
    <property type="entry name" value="50S RIBOSOMAL PROTEIN L32"/>
    <property type="match status" value="1"/>
</dbReference>
<name>A0A0P8W5K5_9CLOT</name>
<organism evidence="6 7">
    <name type="scientific">Oxobacter pfennigii</name>
    <dbReference type="NCBI Taxonomy" id="36849"/>
    <lineage>
        <taxon>Bacteria</taxon>
        <taxon>Bacillati</taxon>
        <taxon>Bacillota</taxon>
        <taxon>Clostridia</taxon>
        <taxon>Eubacteriales</taxon>
        <taxon>Clostridiaceae</taxon>
        <taxon>Oxobacter</taxon>
    </lineage>
</organism>
<comment type="similarity">
    <text evidence="1 5">Belongs to the bacterial ribosomal protein bL32 family.</text>
</comment>
<dbReference type="RefSeq" id="WP_054875161.1">
    <property type="nucleotide sequence ID" value="NZ_LKET01000032.1"/>
</dbReference>
<dbReference type="EMBL" id="LKET01000032">
    <property type="protein sequence ID" value="KPU43951.1"/>
    <property type="molecule type" value="Genomic_DNA"/>
</dbReference>
<dbReference type="InterPro" id="IPR011332">
    <property type="entry name" value="Ribosomal_zn-bd"/>
</dbReference>
<evidence type="ECO:0000256" key="4">
    <source>
        <dbReference type="ARBA" id="ARBA00035178"/>
    </source>
</evidence>
<dbReference type="Pfam" id="PF01783">
    <property type="entry name" value="Ribosomal_L32p"/>
    <property type="match status" value="1"/>
</dbReference>
<dbReference type="GO" id="GO:0003735">
    <property type="term" value="F:structural constituent of ribosome"/>
    <property type="evidence" value="ECO:0007669"/>
    <property type="project" value="InterPro"/>
</dbReference>
<keyword evidence="7" id="KW-1185">Reference proteome</keyword>
<dbReference type="OrthoDB" id="9812874at2"/>
<dbReference type="AlphaFoldDB" id="A0A0P8W5K5"/>
<dbReference type="InterPro" id="IPR002677">
    <property type="entry name" value="Ribosomal_bL32"/>
</dbReference>
<keyword evidence="3 5" id="KW-0687">Ribonucleoprotein</keyword>
<dbReference type="PATRIC" id="fig|36849.3.peg.2234"/>
<keyword evidence="2 5" id="KW-0689">Ribosomal protein</keyword>
<evidence type="ECO:0000313" key="7">
    <source>
        <dbReference type="Proteomes" id="UP000050326"/>
    </source>
</evidence>
<dbReference type="InterPro" id="IPR044957">
    <property type="entry name" value="Ribosomal_bL32_bact"/>
</dbReference>
<gene>
    <name evidence="5 6" type="primary">rpmF</name>
    <name evidence="6" type="ORF">OXPF_21160</name>
</gene>
<dbReference type="Proteomes" id="UP000050326">
    <property type="component" value="Unassembled WGS sequence"/>
</dbReference>
<dbReference type="NCBIfam" id="TIGR01031">
    <property type="entry name" value="rpmF_bact"/>
    <property type="match status" value="1"/>
</dbReference>
<reference evidence="6 7" key="1">
    <citation type="submission" date="2015-09" db="EMBL/GenBank/DDBJ databases">
        <title>Genome sequence of Oxobacter pfennigii DSM 3222.</title>
        <authorList>
            <person name="Poehlein A."/>
            <person name="Bengelsdorf F.R."/>
            <person name="Schiel-Bengelsdorf B."/>
            <person name="Duerre P."/>
            <person name="Daniel R."/>
        </authorList>
    </citation>
    <scope>NUCLEOTIDE SEQUENCE [LARGE SCALE GENOMIC DNA]</scope>
    <source>
        <strain evidence="6 7">DSM 3222</strain>
    </source>
</reference>
<comment type="caution">
    <text evidence="6">The sequence shown here is derived from an EMBL/GenBank/DDBJ whole genome shotgun (WGS) entry which is preliminary data.</text>
</comment>
<evidence type="ECO:0000256" key="5">
    <source>
        <dbReference type="HAMAP-Rule" id="MF_00340"/>
    </source>
</evidence>